<dbReference type="RefSeq" id="WP_345437399.1">
    <property type="nucleotide sequence ID" value="NZ_BAABKO010000002.1"/>
</dbReference>
<evidence type="ECO:0000256" key="1">
    <source>
        <dbReference type="SAM" id="MobiDB-lite"/>
    </source>
</evidence>
<name>A0ABP9A134_9MICO</name>
<protein>
    <recommendedName>
        <fullName evidence="4">DUF4194 domain-containing protein</fullName>
    </recommendedName>
</protein>
<organism evidence="2 3">
    <name type="scientific">Microbacterium gilvum</name>
    <dbReference type="NCBI Taxonomy" id="1336204"/>
    <lineage>
        <taxon>Bacteria</taxon>
        <taxon>Bacillati</taxon>
        <taxon>Actinomycetota</taxon>
        <taxon>Actinomycetes</taxon>
        <taxon>Micrococcales</taxon>
        <taxon>Microbacteriaceae</taxon>
        <taxon>Microbacterium</taxon>
    </lineage>
</organism>
<gene>
    <name evidence="2" type="ORF">GCM10023351_13730</name>
</gene>
<feature type="compositionally biased region" description="Acidic residues" evidence="1">
    <location>
        <begin position="225"/>
        <end position="263"/>
    </location>
</feature>
<proteinExistence type="predicted"/>
<evidence type="ECO:0000313" key="2">
    <source>
        <dbReference type="EMBL" id="GAA4771077.1"/>
    </source>
</evidence>
<evidence type="ECO:0000313" key="3">
    <source>
        <dbReference type="Proteomes" id="UP001501645"/>
    </source>
</evidence>
<reference evidence="3" key="1">
    <citation type="journal article" date="2019" name="Int. J. Syst. Evol. Microbiol.">
        <title>The Global Catalogue of Microorganisms (GCM) 10K type strain sequencing project: providing services to taxonomists for standard genome sequencing and annotation.</title>
        <authorList>
            <consortium name="The Broad Institute Genomics Platform"/>
            <consortium name="The Broad Institute Genome Sequencing Center for Infectious Disease"/>
            <person name="Wu L."/>
            <person name="Ma J."/>
        </authorList>
    </citation>
    <scope>NUCLEOTIDE SEQUENCE [LARGE SCALE GENOMIC DNA]</scope>
    <source>
        <strain evidence="3">JCM 18537</strain>
    </source>
</reference>
<sequence length="263" mass="28980">MTTPDDDPFVAATAVEDAPDDSRLSLFDGDDGALTLEQRRCLVVLIKHPIVTDDRDEWATLVRDHRLIKSRLNDLFLDLVIDRDRGVAYKVQIRSEASGYVPPLLRDATYTREETILLAFLRQRHLAERGSGLPQAHVDRDDCLAAVAPFRPARATDRAGDAKKAAAAVDSLVKTGILVKADSDDRFAISDVIETLLPLEKLRLIQQWLADQNRPENARRRLDEGEGEGEVEGDADPEASEPDDADDADGEVDADGTDEEDAA</sequence>
<evidence type="ECO:0008006" key="4">
    <source>
        <dbReference type="Google" id="ProtNLM"/>
    </source>
</evidence>
<dbReference type="InterPro" id="IPR025449">
    <property type="entry name" value="JetB"/>
</dbReference>
<dbReference type="EMBL" id="BAABKO010000002">
    <property type="protein sequence ID" value="GAA4771077.1"/>
    <property type="molecule type" value="Genomic_DNA"/>
</dbReference>
<accession>A0ABP9A134</accession>
<feature type="region of interest" description="Disordered" evidence="1">
    <location>
        <begin position="215"/>
        <end position="263"/>
    </location>
</feature>
<dbReference type="Pfam" id="PF13835">
    <property type="entry name" value="DUF4194"/>
    <property type="match status" value="1"/>
</dbReference>
<comment type="caution">
    <text evidence="2">The sequence shown here is derived from an EMBL/GenBank/DDBJ whole genome shotgun (WGS) entry which is preliminary data.</text>
</comment>
<keyword evidence="3" id="KW-1185">Reference proteome</keyword>
<dbReference type="Proteomes" id="UP001501645">
    <property type="component" value="Unassembled WGS sequence"/>
</dbReference>
<feature type="compositionally biased region" description="Basic and acidic residues" evidence="1">
    <location>
        <begin position="215"/>
        <end position="224"/>
    </location>
</feature>